<proteinExistence type="predicted"/>
<evidence type="ECO:0000313" key="1">
    <source>
        <dbReference type="EMBL" id="OZS75720.1"/>
    </source>
</evidence>
<dbReference type="RefSeq" id="WP_094960987.1">
    <property type="nucleotide sequence ID" value="NZ_CP058958.1"/>
</dbReference>
<reference evidence="1 2" key="1">
    <citation type="submission" date="2017-07" db="EMBL/GenBank/DDBJ databases">
        <title>blaIMP-27 on transferable plasmids in Proteus mirabilis and Providencia rettgeri.</title>
        <authorList>
            <person name="Potter R."/>
        </authorList>
    </citation>
    <scope>NUCLEOTIDE SEQUENCE [LARGE SCALE GENOMIC DNA]</scope>
    <source>
        <strain evidence="1 2">PR1</strain>
    </source>
</reference>
<sequence>MVHRTNQNTVKLDVNNNDSYLTHEYIKAHQVPGNASKNITRCIKGIKNKINQPVTRFIQKLRNFFNPSQRVVPLEGTFISYIGKVDNTPKIITNVGKKTIKNIKIEDEPLSLNDFSRPPLIKFLTKILKEKPTAVVVLSPTTVFETHGYSSFFNIGKEQSFAELKIKLLKTAPVQTMDNLIVDSYSMTVNKAEKKFIVPMIHITNWSGDSDSKVGENQKLAQYLSEVIRNRENLSLDSSLYDYTQPIERPSSKNNIIFFSLDKKSPS</sequence>
<name>A0A264VWJ8_PRORE</name>
<organism evidence="1 2">
    <name type="scientific">Providencia rettgeri</name>
    <dbReference type="NCBI Taxonomy" id="587"/>
    <lineage>
        <taxon>Bacteria</taxon>
        <taxon>Pseudomonadati</taxon>
        <taxon>Pseudomonadota</taxon>
        <taxon>Gammaproteobacteria</taxon>
        <taxon>Enterobacterales</taxon>
        <taxon>Morganellaceae</taxon>
        <taxon>Providencia</taxon>
    </lineage>
</organism>
<dbReference type="Proteomes" id="UP000216001">
    <property type="component" value="Unassembled WGS sequence"/>
</dbReference>
<dbReference type="InterPro" id="IPR029021">
    <property type="entry name" value="Prot-tyrosine_phosphatase-like"/>
</dbReference>
<gene>
    <name evidence="1" type="ORF">CHI95_05410</name>
</gene>
<dbReference type="EMBL" id="NOWC01000004">
    <property type="protein sequence ID" value="OZS75720.1"/>
    <property type="molecule type" value="Genomic_DNA"/>
</dbReference>
<accession>A0A264VWJ8</accession>
<dbReference type="Gene3D" id="3.90.190.10">
    <property type="entry name" value="Protein tyrosine phosphatase superfamily"/>
    <property type="match status" value="1"/>
</dbReference>
<dbReference type="AlphaFoldDB" id="A0A264VWJ8"/>
<protein>
    <submittedName>
        <fullName evidence="1">Uncharacterized protein</fullName>
    </submittedName>
</protein>
<comment type="caution">
    <text evidence="1">The sequence shown here is derived from an EMBL/GenBank/DDBJ whole genome shotgun (WGS) entry which is preliminary data.</text>
</comment>
<evidence type="ECO:0000313" key="2">
    <source>
        <dbReference type="Proteomes" id="UP000216001"/>
    </source>
</evidence>